<reference evidence="2 3" key="1">
    <citation type="submission" date="2019-03" db="EMBL/GenBank/DDBJ databases">
        <title>Arenimonas daejeonensis sp. nov., isolated from compost.</title>
        <authorList>
            <person name="Jeon C.O."/>
        </authorList>
    </citation>
    <scope>NUCLEOTIDE SEQUENCE [LARGE SCALE GENOMIC DNA]</scope>
    <source>
        <strain evidence="2 3">R29</strain>
    </source>
</reference>
<organism evidence="2 3">
    <name type="scientific">Arenimonas terrae</name>
    <dbReference type="NCBI Taxonomy" id="2546226"/>
    <lineage>
        <taxon>Bacteria</taxon>
        <taxon>Pseudomonadati</taxon>
        <taxon>Pseudomonadota</taxon>
        <taxon>Gammaproteobacteria</taxon>
        <taxon>Lysobacterales</taxon>
        <taxon>Lysobacteraceae</taxon>
        <taxon>Arenimonas</taxon>
    </lineage>
</organism>
<feature type="transmembrane region" description="Helical" evidence="1">
    <location>
        <begin position="120"/>
        <end position="140"/>
    </location>
</feature>
<evidence type="ECO:0000313" key="3">
    <source>
        <dbReference type="Proteomes" id="UP000305760"/>
    </source>
</evidence>
<feature type="transmembrane region" description="Helical" evidence="1">
    <location>
        <begin position="86"/>
        <end position="108"/>
    </location>
</feature>
<dbReference type="Proteomes" id="UP000305760">
    <property type="component" value="Unassembled WGS sequence"/>
</dbReference>
<feature type="transmembrane region" description="Helical" evidence="1">
    <location>
        <begin position="253"/>
        <end position="279"/>
    </location>
</feature>
<dbReference type="EMBL" id="SMDR01000001">
    <property type="protein sequence ID" value="TNJ35691.1"/>
    <property type="molecule type" value="Genomic_DNA"/>
</dbReference>
<protein>
    <submittedName>
        <fullName evidence="2">DUF2306 domain-containing protein</fullName>
    </submittedName>
</protein>
<dbReference type="InterPro" id="IPR018750">
    <property type="entry name" value="DUF2306_membrane"/>
</dbReference>
<dbReference type="RefSeq" id="WP_139447385.1">
    <property type="nucleotide sequence ID" value="NZ_SMDR01000001.1"/>
</dbReference>
<evidence type="ECO:0000256" key="1">
    <source>
        <dbReference type="SAM" id="Phobius"/>
    </source>
</evidence>
<keyword evidence="3" id="KW-1185">Reference proteome</keyword>
<feature type="transmembrane region" description="Helical" evidence="1">
    <location>
        <begin position="152"/>
        <end position="171"/>
    </location>
</feature>
<keyword evidence="1" id="KW-0812">Transmembrane</keyword>
<feature type="transmembrane region" description="Helical" evidence="1">
    <location>
        <begin position="217"/>
        <end position="241"/>
    </location>
</feature>
<keyword evidence="1" id="KW-1133">Transmembrane helix</keyword>
<comment type="caution">
    <text evidence="2">The sequence shown here is derived from an EMBL/GenBank/DDBJ whole genome shotgun (WGS) entry which is preliminary data.</text>
</comment>
<dbReference type="AlphaFoldDB" id="A0A5C4RYF0"/>
<proteinExistence type="predicted"/>
<keyword evidence="1" id="KW-0472">Membrane</keyword>
<dbReference type="Pfam" id="PF10067">
    <property type="entry name" value="DUF2306"/>
    <property type="match status" value="1"/>
</dbReference>
<gene>
    <name evidence="2" type="ORF">E1B00_08075</name>
</gene>
<feature type="transmembrane region" description="Helical" evidence="1">
    <location>
        <begin position="29"/>
        <end position="55"/>
    </location>
</feature>
<evidence type="ECO:0000313" key="2">
    <source>
        <dbReference type="EMBL" id="TNJ35691.1"/>
    </source>
</evidence>
<accession>A0A5C4RYF0</accession>
<feature type="transmembrane region" description="Helical" evidence="1">
    <location>
        <begin position="183"/>
        <end position="205"/>
    </location>
</feature>
<name>A0A5C4RYF0_9GAMM</name>
<sequence length="282" mass="30984">MSAYEDRPVASLPRLELPARRVDRAGTTLSAAAAAWFTVAALGQWLFVVYIAGFYGRSLLAGRMRDWNQVLPEGHTPGDTLGNLMVMLHILLALVVTAAGTLQLVPAIRRRWPRFHRWNGRIYLATVVAVVLAGLYMVLARDGGLRVMQFGILLNAAVVLGCAAMALRHALARRIDRHRRWALRLFVAASGVWFFRIGLTFWLLVNQGPVGFDPETFTGPFLVFLSFAQTLLPLAILELYLRARDSGGPAARWTVAALLALATGVTATGIFAASLILWLPRL</sequence>
<dbReference type="OrthoDB" id="8759010at2"/>